<dbReference type="Pfam" id="PF00270">
    <property type="entry name" value="DEAD"/>
    <property type="match status" value="1"/>
</dbReference>
<evidence type="ECO:0000256" key="4">
    <source>
        <dbReference type="ARBA" id="ARBA00022806"/>
    </source>
</evidence>
<dbReference type="GO" id="GO:0016787">
    <property type="term" value="F:hydrolase activity"/>
    <property type="evidence" value="ECO:0007669"/>
    <property type="project" value="UniProtKB-KW"/>
</dbReference>
<dbReference type="PROSITE" id="PS51194">
    <property type="entry name" value="HELICASE_CTER"/>
    <property type="match status" value="1"/>
</dbReference>
<feature type="region of interest" description="Disordered" evidence="11">
    <location>
        <begin position="515"/>
        <end position="536"/>
    </location>
</feature>
<dbReference type="GO" id="GO:0005829">
    <property type="term" value="C:cytosol"/>
    <property type="evidence" value="ECO:0007669"/>
    <property type="project" value="TreeGrafter"/>
</dbReference>
<accession>A0A8J4V8Y8</accession>
<dbReference type="OrthoDB" id="10261904at2759"/>
<keyword evidence="7" id="KW-0539">Nucleus</keyword>
<feature type="compositionally biased region" description="Acidic residues" evidence="11">
    <location>
        <begin position="93"/>
        <end position="102"/>
    </location>
</feature>
<evidence type="ECO:0000256" key="2">
    <source>
        <dbReference type="ARBA" id="ARBA00022741"/>
    </source>
</evidence>
<dbReference type="EMBL" id="AJWJ01000008">
    <property type="protein sequence ID" value="KAF2078272.1"/>
    <property type="molecule type" value="Genomic_DNA"/>
</dbReference>
<dbReference type="SUPFAM" id="SSF52540">
    <property type="entry name" value="P-loop containing nucleoside triphosphate hydrolases"/>
    <property type="match status" value="1"/>
</dbReference>
<feature type="short sequence motif" description="Q motif" evidence="9">
    <location>
        <begin position="122"/>
        <end position="150"/>
    </location>
</feature>
<dbReference type="PANTHER" id="PTHR47959">
    <property type="entry name" value="ATP-DEPENDENT RNA HELICASE RHLE-RELATED"/>
    <property type="match status" value="1"/>
</dbReference>
<dbReference type="InterPro" id="IPR001650">
    <property type="entry name" value="Helicase_C-like"/>
</dbReference>
<proteinExistence type="inferred from homology"/>
<dbReference type="PROSITE" id="PS51192">
    <property type="entry name" value="HELICASE_ATP_BIND_1"/>
    <property type="match status" value="1"/>
</dbReference>
<evidence type="ECO:0000256" key="11">
    <source>
        <dbReference type="SAM" id="MobiDB-lite"/>
    </source>
</evidence>
<evidence type="ECO:0000256" key="6">
    <source>
        <dbReference type="ARBA" id="ARBA00022884"/>
    </source>
</evidence>
<dbReference type="InterPro" id="IPR044765">
    <property type="entry name" value="DDX47/Rrp3_DEADc"/>
</dbReference>
<dbReference type="SMART" id="SM00490">
    <property type="entry name" value="HELICc"/>
    <property type="match status" value="1"/>
</dbReference>
<dbReference type="Gene3D" id="3.40.50.300">
    <property type="entry name" value="P-loop containing nucleotide triphosphate hydrolases"/>
    <property type="match status" value="2"/>
</dbReference>
<keyword evidence="16" id="KW-1185">Reference proteome</keyword>
<dbReference type="SMART" id="SM00487">
    <property type="entry name" value="DEXDc"/>
    <property type="match status" value="1"/>
</dbReference>
<keyword evidence="3 10" id="KW-0378">Hydrolase</keyword>
<comment type="caution">
    <text evidence="15">The sequence shown here is derived from an EMBL/GenBank/DDBJ whole genome shotgun (WGS) entry which is preliminary data.</text>
</comment>
<evidence type="ECO:0000256" key="3">
    <source>
        <dbReference type="ARBA" id="ARBA00022801"/>
    </source>
</evidence>
<evidence type="ECO:0000256" key="5">
    <source>
        <dbReference type="ARBA" id="ARBA00022840"/>
    </source>
</evidence>
<evidence type="ECO:0000256" key="7">
    <source>
        <dbReference type="ARBA" id="ARBA00023242"/>
    </source>
</evidence>
<reference evidence="15" key="1">
    <citation type="submission" date="2020-01" db="EMBL/GenBank/DDBJ databases">
        <title>Development of genomics and gene disruption for Polysphondylium violaceum indicates a role for the polyketide synthase stlB in stalk morphogenesis.</title>
        <authorList>
            <person name="Narita B."/>
            <person name="Kawabe Y."/>
            <person name="Kin K."/>
            <person name="Saito T."/>
            <person name="Gibbs R."/>
            <person name="Kuspa A."/>
            <person name="Muzny D."/>
            <person name="Queller D."/>
            <person name="Richards S."/>
            <person name="Strassman J."/>
            <person name="Sucgang R."/>
            <person name="Worley K."/>
            <person name="Schaap P."/>
        </authorList>
    </citation>
    <scope>NUCLEOTIDE SEQUENCE</scope>
    <source>
        <strain evidence="15">QSvi11</strain>
    </source>
</reference>
<feature type="compositionally biased region" description="Polar residues" evidence="11">
    <location>
        <begin position="103"/>
        <end position="114"/>
    </location>
</feature>
<dbReference type="PROSITE" id="PS51195">
    <property type="entry name" value="Q_MOTIF"/>
    <property type="match status" value="1"/>
</dbReference>
<keyword evidence="2 10" id="KW-0547">Nucleotide-binding</keyword>
<dbReference type="GO" id="GO:0003724">
    <property type="term" value="F:RNA helicase activity"/>
    <property type="evidence" value="ECO:0007669"/>
    <property type="project" value="InterPro"/>
</dbReference>
<evidence type="ECO:0000256" key="10">
    <source>
        <dbReference type="RuleBase" id="RU000492"/>
    </source>
</evidence>
<dbReference type="InterPro" id="IPR014001">
    <property type="entry name" value="Helicase_ATP-bd"/>
</dbReference>
<evidence type="ECO:0000256" key="1">
    <source>
        <dbReference type="ARBA" id="ARBA00004123"/>
    </source>
</evidence>
<dbReference type="CDD" id="cd17954">
    <property type="entry name" value="DEADc_DDX47"/>
    <property type="match status" value="1"/>
</dbReference>
<comment type="similarity">
    <text evidence="8">Belongs to the DEAD box helicase family. DDX47/RRP3 subfamily.</text>
</comment>
<sequence length="550" mass="61266">MVTKKQSSSSPSANSIATKKVTKTVTQSAQKDTATATVAKQQVAQQKKNNTVKKPVKEIIKQPPQEEDEEEQQEEQQEKNEKSKQPMKKAKFDEDDDEEEITESSTTGKGITNSGDKKIENVTFESLGVHPQIADACTRLGFKEPKEIQREVIPWAIKGRDIIGLAQTGSGKTAAFVIPVLQRLLDQPQAFFGLALAPTRELAFQIAEQFTALGSIIGVRCSVLVGGIDAMTQSISLAKKPHIVVGTPGRVIYHLENTKGFNLRSIKYFIMDEADRLFNQDFEEEINKILTVIPKDRNTFLFSATMTSKVAKLQRASLSNPVKVQVATKYQTVDTLLQQYCFIPHKYKDVYLTYILNELAGNLTIVFCSTCASSTKLALMLRNLGLGAIPINGDMDQTKRLASLNKFKQGQKSILVATDVAARGLDIPSVDLVINYDVPSNSKEYIHRVGRTARAGNSGRSITLVTQYDLEMYLRIEHVLEKKLDQFQAQEETVLILLERVNEALRLATNEIKDKGYQSKEGRSDDSENTTGTSIKKVNVVKKVQKKKKY</sequence>
<organism evidence="15 16">
    <name type="scientific">Polysphondylium violaceum</name>
    <dbReference type="NCBI Taxonomy" id="133409"/>
    <lineage>
        <taxon>Eukaryota</taxon>
        <taxon>Amoebozoa</taxon>
        <taxon>Evosea</taxon>
        <taxon>Eumycetozoa</taxon>
        <taxon>Dictyostelia</taxon>
        <taxon>Dictyosteliales</taxon>
        <taxon>Dictyosteliaceae</taxon>
        <taxon>Polysphondylium</taxon>
    </lineage>
</organism>
<feature type="region of interest" description="Disordered" evidence="11">
    <location>
        <begin position="1"/>
        <end position="116"/>
    </location>
</feature>
<keyword evidence="4 10" id="KW-0347">Helicase</keyword>
<feature type="compositionally biased region" description="Low complexity" evidence="11">
    <location>
        <begin position="29"/>
        <end position="53"/>
    </location>
</feature>
<evidence type="ECO:0008006" key="17">
    <source>
        <dbReference type="Google" id="ProtNLM"/>
    </source>
</evidence>
<feature type="compositionally biased region" description="Acidic residues" evidence="11">
    <location>
        <begin position="65"/>
        <end position="75"/>
    </location>
</feature>
<keyword evidence="6" id="KW-0694">RNA-binding</keyword>
<evidence type="ECO:0000313" key="15">
    <source>
        <dbReference type="EMBL" id="KAF2078272.1"/>
    </source>
</evidence>
<feature type="domain" description="DEAD-box RNA helicase Q" evidence="14">
    <location>
        <begin position="122"/>
        <end position="150"/>
    </location>
</feature>
<dbReference type="PANTHER" id="PTHR47959:SF20">
    <property type="entry name" value="RNA HELICASE"/>
    <property type="match status" value="1"/>
</dbReference>
<dbReference type="GO" id="GO:0005634">
    <property type="term" value="C:nucleus"/>
    <property type="evidence" value="ECO:0007669"/>
    <property type="project" value="UniProtKB-SubCell"/>
</dbReference>
<dbReference type="InterPro" id="IPR014014">
    <property type="entry name" value="RNA_helicase_DEAD_Q_motif"/>
</dbReference>
<dbReference type="GO" id="GO:0003723">
    <property type="term" value="F:RNA binding"/>
    <property type="evidence" value="ECO:0007669"/>
    <property type="project" value="UniProtKB-KW"/>
</dbReference>
<dbReference type="Proteomes" id="UP000695562">
    <property type="component" value="Unassembled WGS sequence"/>
</dbReference>
<protein>
    <recommendedName>
        <fullName evidence="17">RNA helicase</fullName>
    </recommendedName>
</protein>
<dbReference type="PROSITE" id="PS00039">
    <property type="entry name" value="DEAD_ATP_HELICASE"/>
    <property type="match status" value="1"/>
</dbReference>
<evidence type="ECO:0000256" key="9">
    <source>
        <dbReference type="PROSITE-ProRule" id="PRU00552"/>
    </source>
</evidence>
<dbReference type="GO" id="GO:0005524">
    <property type="term" value="F:ATP binding"/>
    <property type="evidence" value="ECO:0007669"/>
    <property type="project" value="UniProtKB-KW"/>
</dbReference>
<comment type="subcellular location">
    <subcellularLocation>
        <location evidence="1">Nucleus</location>
    </subcellularLocation>
</comment>
<gene>
    <name evidence="15" type="ORF">CYY_000462</name>
</gene>
<keyword evidence="5 10" id="KW-0067">ATP-binding</keyword>
<evidence type="ECO:0000256" key="8">
    <source>
        <dbReference type="ARBA" id="ARBA00024350"/>
    </source>
</evidence>
<dbReference type="InterPro" id="IPR050079">
    <property type="entry name" value="DEAD_box_RNA_helicase"/>
</dbReference>
<feature type="domain" description="Helicase ATP-binding" evidence="12">
    <location>
        <begin position="153"/>
        <end position="324"/>
    </location>
</feature>
<feature type="domain" description="Helicase C-terminal" evidence="13">
    <location>
        <begin position="351"/>
        <end position="495"/>
    </location>
</feature>
<evidence type="ECO:0000259" key="14">
    <source>
        <dbReference type="PROSITE" id="PS51195"/>
    </source>
</evidence>
<evidence type="ECO:0000259" key="12">
    <source>
        <dbReference type="PROSITE" id="PS51192"/>
    </source>
</evidence>
<feature type="compositionally biased region" description="Basic and acidic residues" evidence="11">
    <location>
        <begin position="515"/>
        <end position="526"/>
    </location>
</feature>
<dbReference type="CDD" id="cd18787">
    <property type="entry name" value="SF2_C_DEAD"/>
    <property type="match status" value="1"/>
</dbReference>
<name>A0A8J4V8Y8_9MYCE</name>
<dbReference type="InterPro" id="IPR000629">
    <property type="entry name" value="RNA-helicase_DEAD-box_CS"/>
</dbReference>
<dbReference type="InterPro" id="IPR027417">
    <property type="entry name" value="P-loop_NTPase"/>
</dbReference>
<evidence type="ECO:0000313" key="16">
    <source>
        <dbReference type="Proteomes" id="UP000695562"/>
    </source>
</evidence>
<evidence type="ECO:0000259" key="13">
    <source>
        <dbReference type="PROSITE" id="PS51194"/>
    </source>
</evidence>
<dbReference type="Pfam" id="PF00271">
    <property type="entry name" value="Helicase_C"/>
    <property type="match status" value="1"/>
</dbReference>
<dbReference type="AlphaFoldDB" id="A0A8J4V8Y8"/>
<dbReference type="InterPro" id="IPR011545">
    <property type="entry name" value="DEAD/DEAH_box_helicase_dom"/>
</dbReference>